<keyword evidence="3" id="KW-0675">Receptor</keyword>
<accession>A0A2M4B5X9</accession>
<dbReference type="GO" id="GO:0016301">
    <property type="term" value="F:kinase activity"/>
    <property type="evidence" value="ECO:0007669"/>
    <property type="project" value="UniProtKB-KW"/>
</dbReference>
<protein>
    <submittedName>
        <fullName evidence="3">Putative proline-rich receptor-like protein kinase perk9</fullName>
    </submittedName>
</protein>
<sequence length="101" mass="10729">MRFLTVTLLGAVTLLGYTTIVLAGKIPPPKDVNELLDQYTIAPPCKKTCRTTRAPPPTSTRAPPPTSTRAPPPTSTRAPPPTSTPVPPPTSTVPPVRPKLR</sequence>
<reference evidence="3" key="1">
    <citation type="submission" date="2018-01" db="EMBL/GenBank/DDBJ databases">
        <title>An insight into the sialome of Amazonian anophelines.</title>
        <authorList>
            <person name="Ribeiro J.M."/>
            <person name="Scarpassa V."/>
            <person name="Calvo E."/>
        </authorList>
    </citation>
    <scope>NUCLEOTIDE SEQUENCE</scope>
    <source>
        <tissue evidence="3">Salivary glands</tissue>
    </source>
</reference>
<evidence type="ECO:0000313" key="3">
    <source>
        <dbReference type="EMBL" id="MBW48463.1"/>
    </source>
</evidence>
<dbReference type="AlphaFoldDB" id="A0A2M4B5X9"/>
<keyword evidence="3" id="KW-0808">Transferase</keyword>
<evidence type="ECO:0000256" key="2">
    <source>
        <dbReference type="SAM" id="SignalP"/>
    </source>
</evidence>
<keyword evidence="3" id="KW-0418">Kinase</keyword>
<feature type="compositionally biased region" description="Pro residues" evidence="1">
    <location>
        <begin position="54"/>
        <end position="101"/>
    </location>
</feature>
<feature type="signal peptide" evidence="2">
    <location>
        <begin position="1"/>
        <end position="23"/>
    </location>
</feature>
<proteinExistence type="predicted"/>
<dbReference type="EMBL" id="GGFK01015142">
    <property type="protein sequence ID" value="MBW48463.1"/>
    <property type="molecule type" value="Transcribed_RNA"/>
</dbReference>
<feature type="chain" id="PRO_5014979802" evidence="2">
    <location>
        <begin position="24"/>
        <end position="101"/>
    </location>
</feature>
<name>A0A2M4B5X9_9DIPT</name>
<evidence type="ECO:0000256" key="1">
    <source>
        <dbReference type="SAM" id="MobiDB-lite"/>
    </source>
</evidence>
<keyword evidence="2" id="KW-0732">Signal</keyword>
<feature type="region of interest" description="Disordered" evidence="1">
    <location>
        <begin position="44"/>
        <end position="101"/>
    </location>
</feature>
<organism evidence="3">
    <name type="scientific">Anopheles triannulatus</name>
    <dbReference type="NCBI Taxonomy" id="58253"/>
    <lineage>
        <taxon>Eukaryota</taxon>
        <taxon>Metazoa</taxon>
        <taxon>Ecdysozoa</taxon>
        <taxon>Arthropoda</taxon>
        <taxon>Hexapoda</taxon>
        <taxon>Insecta</taxon>
        <taxon>Pterygota</taxon>
        <taxon>Neoptera</taxon>
        <taxon>Endopterygota</taxon>
        <taxon>Diptera</taxon>
        <taxon>Nematocera</taxon>
        <taxon>Culicoidea</taxon>
        <taxon>Culicidae</taxon>
        <taxon>Anophelinae</taxon>
        <taxon>Anopheles</taxon>
    </lineage>
</organism>